<evidence type="ECO:0000313" key="4">
    <source>
        <dbReference type="Proteomes" id="UP001297272"/>
    </source>
</evidence>
<evidence type="ECO:0000313" key="3">
    <source>
        <dbReference type="EMBL" id="MBS9721558.1"/>
    </source>
</evidence>
<name>A0ABS5RWZ4_9HYPH</name>
<reference evidence="3 4" key="1">
    <citation type="submission" date="2021-03" db="EMBL/GenBank/DDBJ databases">
        <title>Tianweitania aestuarii sp. nov., isolated from a tidal flat.</title>
        <authorList>
            <person name="Park S."/>
            <person name="Yoon J.-H."/>
        </authorList>
    </citation>
    <scope>NUCLEOTIDE SEQUENCE [LARGE SCALE GENOMIC DNA]</scope>
    <source>
        <strain evidence="3 4">BSSL-BM11</strain>
    </source>
</reference>
<dbReference type="Proteomes" id="UP001297272">
    <property type="component" value="Unassembled WGS sequence"/>
</dbReference>
<evidence type="ECO:0000256" key="1">
    <source>
        <dbReference type="SAM" id="Phobius"/>
    </source>
</evidence>
<keyword evidence="1" id="KW-1133">Transmembrane helix</keyword>
<dbReference type="RefSeq" id="WP_213985206.1">
    <property type="nucleotide sequence ID" value="NZ_JAFMNX010000003.1"/>
</dbReference>
<dbReference type="PANTHER" id="PTHR30373">
    <property type="entry name" value="UPF0603 PROTEIN YGCG"/>
    <property type="match status" value="1"/>
</dbReference>
<proteinExistence type="predicted"/>
<keyword evidence="1" id="KW-0472">Membrane</keyword>
<protein>
    <submittedName>
        <fullName evidence="3">TPM domain-containing protein</fullName>
    </submittedName>
</protein>
<dbReference type="Pfam" id="PF04536">
    <property type="entry name" value="TPM_phosphatase"/>
    <property type="match status" value="1"/>
</dbReference>
<dbReference type="InterPro" id="IPR007621">
    <property type="entry name" value="TPM_dom"/>
</dbReference>
<dbReference type="Gene3D" id="3.10.310.50">
    <property type="match status" value="1"/>
</dbReference>
<accession>A0ABS5RWZ4</accession>
<organism evidence="3 4">
    <name type="scientific">Tianweitania aestuarii</name>
    <dbReference type="NCBI Taxonomy" id="2814886"/>
    <lineage>
        <taxon>Bacteria</taxon>
        <taxon>Pseudomonadati</taxon>
        <taxon>Pseudomonadota</taxon>
        <taxon>Alphaproteobacteria</taxon>
        <taxon>Hyphomicrobiales</taxon>
        <taxon>Phyllobacteriaceae</taxon>
        <taxon>Tianweitania</taxon>
    </lineage>
</organism>
<evidence type="ECO:0000259" key="2">
    <source>
        <dbReference type="Pfam" id="PF04536"/>
    </source>
</evidence>
<comment type="caution">
    <text evidence="3">The sequence shown here is derived from an EMBL/GenBank/DDBJ whole genome shotgun (WGS) entry which is preliminary data.</text>
</comment>
<feature type="domain" description="TPM" evidence="2">
    <location>
        <begin position="107"/>
        <end position="185"/>
    </location>
</feature>
<sequence length="211" mass="23300">MTALITSPDHERVTNAIREAEARTSGEIYCVLAHQSGDYFYAAGFSVLCAMVVADVAVAFLLDHLWFSLRLPLFAALEAAAVISVLGLLWVFPAMRLHLVPRRVLYRTAHDNALRQFLARNVHRTQNRTGILIFVSLAEHYATVLADEGIAEKVPQENWNAIIADLVEAARTNRLADGYVQAVTASGLLLAEHFPVGLADRNELDDHLAEI</sequence>
<feature type="transmembrane region" description="Helical" evidence="1">
    <location>
        <begin position="73"/>
        <end position="92"/>
    </location>
</feature>
<dbReference type="PANTHER" id="PTHR30373:SF8">
    <property type="entry name" value="BLL7265 PROTEIN"/>
    <property type="match status" value="1"/>
</dbReference>
<gene>
    <name evidence="3" type="ORF">JYU29_12775</name>
</gene>
<keyword evidence="1" id="KW-0812">Transmembrane</keyword>
<feature type="transmembrane region" description="Helical" evidence="1">
    <location>
        <begin position="39"/>
        <end position="61"/>
    </location>
</feature>
<dbReference type="EMBL" id="JAFMNX010000003">
    <property type="protein sequence ID" value="MBS9721558.1"/>
    <property type="molecule type" value="Genomic_DNA"/>
</dbReference>
<keyword evidence="4" id="KW-1185">Reference proteome</keyword>